<protein>
    <submittedName>
        <fullName evidence="7">Thiamine pyrophosphate enzyme TPP binding domain protein</fullName>
    </submittedName>
</protein>
<dbReference type="Pfam" id="PF00205">
    <property type="entry name" value="TPP_enzyme_M"/>
    <property type="match status" value="1"/>
</dbReference>
<dbReference type="InterPro" id="IPR012001">
    <property type="entry name" value="Thiamin_PyroP_enz_TPP-bd_dom"/>
</dbReference>
<reference evidence="7 8" key="1">
    <citation type="journal article" date="2013" name="Genome Biol. Evol.">
        <title>Life in an arsenic-containing gold mine: genome and physiology of the autotrophic arsenite-oxidizing bacterium rhizobium sp. NT-26.</title>
        <authorList>
            <person name="Andres J."/>
            <person name="Arsene-Ploetze F."/>
            <person name="Barbe V."/>
            <person name="Brochier-Armanet C."/>
            <person name="Cleiss-Arnold J."/>
            <person name="Coppee J.Y."/>
            <person name="Dillies M.A."/>
            <person name="Geist"/>
            <person name="L"/>
            <person name="Joublin A."/>
            <person name="Koechler S."/>
            <person name="Lassalle F."/>
            <person name="Marchal M."/>
            <person name="Medigue C."/>
            <person name="Muller D."/>
            <person name="Nesme X."/>
            <person name="Plewniak F."/>
            <person name="Proux C."/>
            <person name="Ramirez-Bahena M.H."/>
            <person name="Schenowitz C."/>
            <person name="Sismeiro O."/>
            <person name="Vallenet D."/>
            <person name="Santini J.M."/>
            <person name="Bertin P.N."/>
        </authorList>
    </citation>
    <scope>NUCLEOTIDE SEQUENCE [LARGE SCALE GENOMIC DNA]</scope>
    <source>
        <strain evidence="7 8">NT-26</strain>
    </source>
</reference>
<dbReference type="SUPFAM" id="SSF52467">
    <property type="entry name" value="DHS-like NAD/FAD-binding domain"/>
    <property type="match status" value="1"/>
</dbReference>
<dbReference type="GO" id="GO:0009099">
    <property type="term" value="P:L-valine biosynthetic process"/>
    <property type="evidence" value="ECO:0007669"/>
    <property type="project" value="TreeGrafter"/>
</dbReference>
<dbReference type="Pfam" id="PF02776">
    <property type="entry name" value="TPP_enzyme_N"/>
    <property type="match status" value="1"/>
</dbReference>
<dbReference type="InterPro" id="IPR011766">
    <property type="entry name" value="TPP_enzyme_TPP-bd"/>
</dbReference>
<proteinExistence type="inferred from homology"/>
<name>L0NDE7_9HYPH</name>
<dbReference type="InterPro" id="IPR045229">
    <property type="entry name" value="TPP_enz"/>
</dbReference>
<evidence type="ECO:0000256" key="2">
    <source>
        <dbReference type="ARBA" id="ARBA00023052"/>
    </source>
</evidence>
<dbReference type="PANTHER" id="PTHR18968">
    <property type="entry name" value="THIAMINE PYROPHOSPHATE ENZYMES"/>
    <property type="match status" value="1"/>
</dbReference>
<dbReference type="GO" id="GO:0005948">
    <property type="term" value="C:acetolactate synthase complex"/>
    <property type="evidence" value="ECO:0007669"/>
    <property type="project" value="TreeGrafter"/>
</dbReference>
<gene>
    <name evidence="7" type="ORF">NT26_0608</name>
</gene>
<comment type="similarity">
    <text evidence="1 3">Belongs to the TPP enzyme family.</text>
</comment>
<organism evidence="7 8">
    <name type="scientific">Pseudorhizobium banfieldiae</name>
    <dbReference type="NCBI Taxonomy" id="1125847"/>
    <lineage>
        <taxon>Bacteria</taxon>
        <taxon>Pseudomonadati</taxon>
        <taxon>Pseudomonadota</taxon>
        <taxon>Alphaproteobacteria</taxon>
        <taxon>Hyphomicrobiales</taxon>
        <taxon>Rhizobiaceae</taxon>
        <taxon>Rhizobium/Agrobacterium group</taxon>
        <taxon>Pseudorhizobium</taxon>
    </lineage>
</organism>
<accession>L0NDE7</accession>
<evidence type="ECO:0000313" key="8">
    <source>
        <dbReference type="Proteomes" id="UP000010792"/>
    </source>
</evidence>
<dbReference type="Gene3D" id="3.40.50.1220">
    <property type="entry name" value="TPP-binding domain"/>
    <property type="match status" value="1"/>
</dbReference>
<dbReference type="InterPro" id="IPR012000">
    <property type="entry name" value="Thiamin_PyroP_enz_cen_dom"/>
</dbReference>
<dbReference type="Pfam" id="PF02775">
    <property type="entry name" value="TPP_enzyme_C"/>
    <property type="match status" value="1"/>
</dbReference>
<dbReference type="CDD" id="cd07035">
    <property type="entry name" value="TPP_PYR_POX_like"/>
    <property type="match status" value="1"/>
</dbReference>
<dbReference type="GO" id="GO:0030976">
    <property type="term" value="F:thiamine pyrophosphate binding"/>
    <property type="evidence" value="ECO:0007669"/>
    <property type="project" value="InterPro"/>
</dbReference>
<dbReference type="GO" id="GO:0000287">
    <property type="term" value="F:magnesium ion binding"/>
    <property type="evidence" value="ECO:0007669"/>
    <property type="project" value="InterPro"/>
</dbReference>
<dbReference type="InterPro" id="IPR029035">
    <property type="entry name" value="DHS-like_NAD/FAD-binding_dom"/>
</dbReference>
<dbReference type="AlphaFoldDB" id="L0NDE7"/>
<evidence type="ECO:0000313" key="7">
    <source>
        <dbReference type="EMBL" id="CCF18332.1"/>
    </source>
</evidence>
<dbReference type="GO" id="GO:0009097">
    <property type="term" value="P:isoleucine biosynthetic process"/>
    <property type="evidence" value="ECO:0007669"/>
    <property type="project" value="TreeGrafter"/>
</dbReference>
<dbReference type="GO" id="GO:0050660">
    <property type="term" value="F:flavin adenine dinucleotide binding"/>
    <property type="evidence" value="ECO:0007669"/>
    <property type="project" value="TreeGrafter"/>
</dbReference>
<dbReference type="GO" id="GO:0003984">
    <property type="term" value="F:acetolactate synthase activity"/>
    <property type="evidence" value="ECO:0007669"/>
    <property type="project" value="TreeGrafter"/>
</dbReference>
<feature type="domain" description="Thiamine pyrophosphate enzyme central" evidence="4">
    <location>
        <begin position="229"/>
        <end position="312"/>
    </location>
</feature>
<dbReference type="PANTHER" id="PTHR18968:SF13">
    <property type="entry name" value="ACETOLACTATE SYNTHASE CATALYTIC SUBUNIT, MITOCHONDRIAL"/>
    <property type="match status" value="1"/>
</dbReference>
<dbReference type="Gene3D" id="3.40.50.970">
    <property type="match status" value="2"/>
</dbReference>
<dbReference type="SUPFAM" id="SSF52518">
    <property type="entry name" value="Thiamin diphosphate-binding fold (THDP-binding)"/>
    <property type="match status" value="2"/>
</dbReference>
<sequence>MDDVRVGIPRIADPMDKIERPVASAASDQVFGSDVIAQTVQALDLPYFAMVPGSSFRGLHDSLVNHLGNENPRIVLCLHEEHAVAIADGYARATDLPIAVGLHANVGLMHAAMPIYNAWCDRVPMVIIGATGPVDAHRRRPWIDWVHTSRDQGALVRNYVKWDDQPASTEAGVESILRAHQITTTLPYGPTYVCLDVTSQEEELAGPIAVPDVRRYAAAPAPVAPQETIDRVASLLRRSQRPVFLFGRMSRSTEDWECRVALAERSGAAVLTSIHNPAAFSTDHCQHLLPVCGEQRSEAERILLAQADLIVSFDWMDLAGYLRSCTDFAQTQKPVAQTVVHASLDTFLANGWSMDHQALAAVDVPALAGPDAFAAQLLETFGAEPHQTAWDFGGAHWTTYLPGAPLGDRADCMALGDFALAVRALSDEQAVTYVKLPLGWPRAASRFNDPLAYLGKDGGGAVGIGPGTAVGAALALRNSGRLVTAVLGDGDTLMGINALWTAAHMRLPLLVIVANNTSYFNDELHQERVALRRGRPVENRWIGQRLNQPEVDIVAMARAQGFQAEGPVRKLADLRAALSRGAAAVAAGGCYLIDARVEAGYAGDFGIKPSG</sequence>
<dbReference type="Proteomes" id="UP000010792">
    <property type="component" value="Chromosome"/>
</dbReference>
<dbReference type="STRING" id="1125847.NT26_0608"/>
<feature type="domain" description="Thiamine pyrophosphate enzyme TPP-binding" evidence="5">
    <location>
        <begin position="444"/>
        <end position="594"/>
    </location>
</feature>
<evidence type="ECO:0000259" key="4">
    <source>
        <dbReference type="Pfam" id="PF00205"/>
    </source>
</evidence>
<dbReference type="InterPro" id="IPR029061">
    <property type="entry name" value="THDP-binding"/>
</dbReference>
<dbReference type="KEGG" id="rht:NT26_0608"/>
<evidence type="ECO:0000256" key="3">
    <source>
        <dbReference type="RuleBase" id="RU362132"/>
    </source>
</evidence>
<keyword evidence="2 3" id="KW-0786">Thiamine pyrophosphate</keyword>
<evidence type="ECO:0000259" key="5">
    <source>
        <dbReference type="Pfam" id="PF02775"/>
    </source>
</evidence>
<dbReference type="EMBL" id="FO082820">
    <property type="protein sequence ID" value="CCF18332.1"/>
    <property type="molecule type" value="Genomic_DNA"/>
</dbReference>
<feature type="domain" description="Thiamine pyrophosphate enzyme N-terminal TPP-binding" evidence="6">
    <location>
        <begin position="32"/>
        <end position="137"/>
    </location>
</feature>
<evidence type="ECO:0000259" key="6">
    <source>
        <dbReference type="Pfam" id="PF02776"/>
    </source>
</evidence>
<keyword evidence="8" id="KW-1185">Reference proteome</keyword>
<evidence type="ECO:0000256" key="1">
    <source>
        <dbReference type="ARBA" id="ARBA00007812"/>
    </source>
</evidence>